<dbReference type="Gene3D" id="3.60.21.10">
    <property type="match status" value="1"/>
</dbReference>
<dbReference type="PANTHER" id="PTHR46546:SF4">
    <property type="entry name" value="SHEWANELLA-LIKE PROTEIN PHOSPHATASE 1"/>
    <property type="match status" value="1"/>
</dbReference>
<dbReference type="InParanoid" id="A0A1H8YVT6"/>
<feature type="chain" id="PRO_5011783674" evidence="1">
    <location>
        <begin position="21"/>
        <end position="366"/>
    </location>
</feature>
<evidence type="ECO:0000313" key="4">
    <source>
        <dbReference type="Proteomes" id="UP000199021"/>
    </source>
</evidence>
<dbReference type="InterPro" id="IPR029052">
    <property type="entry name" value="Metallo-depent_PP-like"/>
</dbReference>
<evidence type="ECO:0000313" key="3">
    <source>
        <dbReference type="EMBL" id="SEP56229.1"/>
    </source>
</evidence>
<organism evidence="3 4">
    <name type="scientific">Neolewinella agarilytica</name>
    <dbReference type="NCBI Taxonomy" id="478744"/>
    <lineage>
        <taxon>Bacteria</taxon>
        <taxon>Pseudomonadati</taxon>
        <taxon>Bacteroidota</taxon>
        <taxon>Saprospiria</taxon>
        <taxon>Saprospirales</taxon>
        <taxon>Lewinellaceae</taxon>
        <taxon>Neolewinella</taxon>
    </lineage>
</organism>
<dbReference type="OrthoDB" id="7550081at2"/>
<feature type="domain" description="Calcineurin-like phosphoesterase" evidence="2">
    <location>
        <begin position="94"/>
        <end position="312"/>
    </location>
</feature>
<keyword evidence="4" id="KW-1185">Reference proteome</keyword>
<dbReference type="RefSeq" id="WP_139211700.1">
    <property type="nucleotide sequence ID" value="NZ_FOFB01000001.1"/>
</dbReference>
<accession>A0A1H8YVT6</accession>
<proteinExistence type="predicted"/>
<gene>
    <name evidence="3" type="ORF">SAMN05444359_10134</name>
</gene>
<dbReference type="Pfam" id="PF00149">
    <property type="entry name" value="Metallophos"/>
    <property type="match status" value="1"/>
</dbReference>
<keyword evidence="1" id="KW-0732">Signal</keyword>
<name>A0A1H8YVT6_9BACT</name>
<protein>
    <submittedName>
        <fullName evidence="3">Calcineurin-like phosphoesterase</fullName>
    </submittedName>
</protein>
<dbReference type="PANTHER" id="PTHR46546">
    <property type="entry name" value="SHEWANELLA-LIKE PROTEIN PHOSPHATASE 1"/>
    <property type="match status" value="1"/>
</dbReference>
<sequence>MHKLLLLFLLLLFVPVIVSAQEEMPPDGPYLVYRTPDSLVARIAWPEERRKEYLVWNDSIAKQLPTFPSFRPELVNPKRKFRRDPQISFSGVKKVVALSDIHGQYEVAKKLLENFGVIDENQHWIFGKGHLVIVGDVFDRGDEVNQALWLIHNLQLEAEKAGGRVHLLLGNHETMILAGDVRYIHKRYLLTTALLTTPYQDLYGPDTYLGRWLRSLPLTIRINDIVYVHGGLSKSLLREVNTLSKINDIYHDKLIDAIPSLVVAESEKLKVLQGREGPLWYRGYFLDKEFEENDLDKILKKLKATKMVVGHTSFDAVKSYFSGKVIAVDSSIKFGSTGEVLIIEDGHYSRGTLMGERKELFVSEKK</sequence>
<dbReference type="Proteomes" id="UP000199021">
    <property type="component" value="Unassembled WGS sequence"/>
</dbReference>
<dbReference type="AlphaFoldDB" id="A0A1H8YVT6"/>
<reference evidence="4" key="1">
    <citation type="submission" date="2016-10" db="EMBL/GenBank/DDBJ databases">
        <authorList>
            <person name="Varghese N."/>
            <person name="Submissions S."/>
        </authorList>
    </citation>
    <scope>NUCLEOTIDE SEQUENCE [LARGE SCALE GENOMIC DNA]</scope>
    <source>
        <strain evidence="4">DSM 24740</strain>
    </source>
</reference>
<dbReference type="EMBL" id="FOFB01000001">
    <property type="protein sequence ID" value="SEP56229.1"/>
    <property type="molecule type" value="Genomic_DNA"/>
</dbReference>
<dbReference type="STRING" id="478744.SAMN05444359_10134"/>
<evidence type="ECO:0000259" key="2">
    <source>
        <dbReference type="Pfam" id="PF00149"/>
    </source>
</evidence>
<evidence type="ECO:0000256" key="1">
    <source>
        <dbReference type="SAM" id="SignalP"/>
    </source>
</evidence>
<dbReference type="GO" id="GO:0016787">
    <property type="term" value="F:hydrolase activity"/>
    <property type="evidence" value="ECO:0007669"/>
    <property type="project" value="InterPro"/>
</dbReference>
<dbReference type="InterPro" id="IPR004843">
    <property type="entry name" value="Calcineurin-like_PHP"/>
</dbReference>
<feature type="signal peptide" evidence="1">
    <location>
        <begin position="1"/>
        <end position="20"/>
    </location>
</feature>
<dbReference type="SUPFAM" id="SSF56300">
    <property type="entry name" value="Metallo-dependent phosphatases"/>
    <property type="match status" value="1"/>
</dbReference>